<protein>
    <submittedName>
        <fullName evidence="1">Uncharacterized protein</fullName>
    </submittedName>
</protein>
<evidence type="ECO:0000313" key="1">
    <source>
        <dbReference type="EMBL" id="CNU98994.1"/>
    </source>
</evidence>
<name>A0A655E1J3_SALET</name>
<organism evidence="1 2">
    <name type="scientific">Salmonella enterica subsp. enterica serovar Bovismorbificans</name>
    <dbReference type="NCBI Taxonomy" id="58097"/>
    <lineage>
        <taxon>Bacteria</taxon>
        <taxon>Pseudomonadati</taxon>
        <taxon>Pseudomonadota</taxon>
        <taxon>Gammaproteobacteria</taxon>
        <taxon>Enterobacterales</taxon>
        <taxon>Enterobacteriaceae</taxon>
        <taxon>Salmonella</taxon>
    </lineage>
</organism>
<dbReference type="AlphaFoldDB" id="A0A655E1J3"/>
<sequence>MRLAVDVSHAGIVLRRRGAHTFGINGDPQVIPCVLMFPFAVFRRVDKQLHVAVRQRFLRVPVNYGHRQINRLPHLRFIRSLWGESNLRVRRRLGFIHTTDQQRVAVGGPDDRCAVHMHCGMVAAQLVFGR</sequence>
<reference evidence="1 2" key="1">
    <citation type="submission" date="2015-03" db="EMBL/GenBank/DDBJ databases">
        <authorList>
            <consortium name="Pathogen Informatics"/>
        </authorList>
    </citation>
    <scope>NUCLEOTIDE SEQUENCE [LARGE SCALE GENOMIC DNA]</scope>
    <source>
        <strain evidence="1 2">D4891</strain>
    </source>
</reference>
<evidence type="ECO:0000313" key="2">
    <source>
        <dbReference type="Proteomes" id="UP000042394"/>
    </source>
</evidence>
<proteinExistence type="predicted"/>
<gene>
    <name evidence="1" type="ORF">ERS008207_03991</name>
</gene>
<dbReference type="Proteomes" id="UP000042394">
    <property type="component" value="Unassembled WGS sequence"/>
</dbReference>
<dbReference type="EMBL" id="CQPD01000051">
    <property type="protein sequence ID" value="CNU98994.1"/>
    <property type="molecule type" value="Genomic_DNA"/>
</dbReference>
<accession>A0A655E1J3</accession>